<dbReference type="Proteomes" id="UP000503349">
    <property type="component" value="Chromosome 12"/>
</dbReference>
<proteinExistence type="predicted"/>
<protein>
    <submittedName>
        <fullName evidence="1">Uncharacterized protein</fullName>
    </submittedName>
</protein>
<dbReference type="AlphaFoldDB" id="A0A6G1Q2J0"/>
<organism evidence="1 2">
    <name type="scientific">Channa argus</name>
    <name type="common">Northern snakehead</name>
    <name type="synonym">Ophicephalus argus</name>
    <dbReference type="NCBI Taxonomy" id="215402"/>
    <lineage>
        <taxon>Eukaryota</taxon>
        <taxon>Metazoa</taxon>
        <taxon>Chordata</taxon>
        <taxon>Craniata</taxon>
        <taxon>Vertebrata</taxon>
        <taxon>Euteleostomi</taxon>
        <taxon>Actinopterygii</taxon>
        <taxon>Neopterygii</taxon>
        <taxon>Teleostei</taxon>
        <taxon>Neoteleostei</taxon>
        <taxon>Acanthomorphata</taxon>
        <taxon>Anabantaria</taxon>
        <taxon>Anabantiformes</taxon>
        <taxon>Channoidei</taxon>
        <taxon>Channidae</taxon>
        <taxon>Channa</taxon>
    </lineage>
</organism>
<accession>A0A6G1Q2J0</accession>
<reference evidence="1 2" key="1">
    <citation type="submission" date="2019-02" db="EMBL/GenBank/DDBJ databases">
        <title>Opniocepnalus argus genome.</title>
        <authorList>
            <person name="Zhou C."/>
            <person name="Xiao S."/>
        </authorList>
    </citation>
    <scope>NUCLEOTIDE SEQUENCE [LARGE SCALE GENOMIC DNA]</scope>
    <source>
        <strain evidence="1">OARG1902GOOAL</strain>
        <tissue evidence="1">Muscle</tissue>
    </source>
</reference>
<reference evidence="2" key="2">
    <citation type="submission" date="2019-02" db="EMBL/GenBank/DDBJ databases">
        <title>Opniocepnalus argus Var Kimnra genome.</title>
        <authorList>
            <person name="Zhou C."/>
            <person name="Xiao S."/>
        </authorList>
    </citation>
    <scope>NUCLEOTIDE SEQUENCE [LARGE SCALE GENOMIC DNA]</scope>
</reference>
<evidence type="ECO:0000313" key="1">
    <source>
        <dbReference type="EMBL" id="KAF3696717.1"/>
    </source>
</evidence>
<name>A0A6G1Q2J0_CHAAH</name>
<evidence type="ECO:0000313" key="2">
    <source>
        <dbReference type="Proteomes" id="UP000503349"/>
    </source>
</evidence>
<sequence length="72" mass="8071">MAESDQVSSSHLKDSQRIENDVPCFLNHLFPIVAFLSSNMPTPSRKKKIQTEKPGLLVYSGRQLLIASVRSE</sequence>
<gene>
    <name evidence="1" type="ORF">EXN66_Car012395</name>
</gene>
<dbReference type="EMBL" id="CM015723">
    <property type="protein sequence ID" value="KAF3696717.1"/>
    <property type="molecule type" value="Genomic_DNA"/>
</dbReference>
<keyword evidence="2" id="KW-1185">Reference proteome</keyword>